<gene>
    <name evidence="4" type="ORF">B0H66DRAFT_109635</name>
</gene>
<dbReference type="InterPro" id="IPR050316">
    <property type="entry name" value="Tyrosinase/Hemocyanin"/>
</dbReference>
<dbReference type="GO" id="GO:0016491">
    <property type="term" value="F:oxidoreductase activity"/>
    <property type="evidence" value="ECO:0007669"/>
    <property type="project" value="InterPro"/>
</dbReference>
<dbReference type="Pfam" id="PF00264">
    <property type="entry name" value="Tyrosinase"/>
    <property type="match status" value="1"/>
</dbReference>
<feature type="chain" id="PRO_5041939187" description="Tyrosinase copper-binding domain-containing protein" evidence="2">
    <location>
        <begin position="21"/>
        <end position="406"/>
    </location>
</feature>
<dbReference type="SUPFAM" id="SSF48056">
    <property type="entry name" value="Di-copper centre-containing domain"/>
    <property type="match status" value="1"/>
</dbReference>
<sequence length="406" mass="43494">MHTPFLALLVLAQAASLALGSAVPRAQAESDLERLANLAQQAFETAQDDVTSSDNVQRGGGSSCTLSKLSIRREWGTLSTSDKKAYITAVKCLQSKPANYPASVAPGAKTRFDDFVATHINQTLSIHYTGNFLGWHRYYIWIYEQALRSECGYKGSLPYWDWSKSAITGLAKSPVFDGSATSMSGDGVAIPNQPDIVLGAGLGLPPLYLPPGTGGGCVTSGPFVDMKVNLGPVALDSPGGISVSNPDGPLAYNPRCLKRSLTDYCNQKFANATSVLSLILTSPDITTFQMTMEGVPGSGQLGVHGGGHYSMGGDPGRDVFASPADPAFYLHHAMIDRTWWIWQQLSPNKRQFTNASVGLTRTFMNMPPSPPATLDDMVDYSYAGGPPRRLGDLMSTTSGPFCYVYL</sequence>
<accession>A0AAE0MAJ9</accession>
<keyword evidence="5" id="KW-1185">Reference proteome</keyword>
<organism evidence="4 5">
    <name type="scientific">Apodospora peruviana</name>
    <dbReference type="NCBI Taxonomy" id="516989"/>
    <lineage>
        <taxon>Eukaryota</taxon>
        <taxon>Fungi</taxon>
        <taxon>Dikarya</taxon>
        <taxon>Ascomycota</taxon>
        <taxon>Pezizomycotina</taxon>
        <taxon>Sordariomycetes</taxon>
        <taxon>Sordariomycetidae</taxon>
        <taxon>Sordariales</taxon>
        <taxon>Lasiosphaeriaceae</taxon>
        <taxon>Apodospora</taxon>
    </lineage>
</organism>
<dbReference type="EMBL" id="JAUEDM010000002">
    <property type="protein sequence ID" value="KAK3325055.1"/>
    <property type="molecule type" value="Genomic_DNA"/>
</dbReference>
<protein>
    <recommendedName>
        <fullName evidence="3">Tyrosinase copper-binding domain-containing protein</fullName>
    </recommendedName>
</protein>
<reference evidence="4" key="2">
    <citation type="submission" date="2023-06" db="EMBL/GenBank/DDBJ databases">
        <authorList>
            <consortium name="Lawrence Berkeley National Laboratory"/>
            <person name="Haridas S."/>
            <person name="Hensen N."/>
            <person name="Bonometti L."/>
            <person name="Westerberg I."/>
            <person name="Brannstrom I.O."/>
            <person name="Guillou S."/>
            <person name="Cros-Aarteil S."/>
            <person name="Calhoun S."/>
            <person name="Kuo A."/>
            <person name="Mondo S."/>
            <person name="Pangilinan J."/>
            <person name="Riley R."/>
            <person name="Labutti K."/>
            <person name="Andreopoulos B."/>
            <person name="Lipzen A."/>
            <person name="Chen C."/>
            <person name="Yanf M."/>
            <person name="Daum C."/>
            <person name="Ng V."/>
            <person name="Clum A."/>
            <person name="Steindorff A."/>
            <person name="Ohm R."/>
            <person name="Martin F."/>
            <person name="Silar P."/>
            <person name="Natvig D."/>
            <person name="Lalanne C."/>
            <person name="Gautier V."/>
            <person name="Ament-Velasquez S.L."/>
            <person name="Kruys A."/>
            <person name="Hutchinson M.I."/>
            <person name="Powell A.J."/>
            <person name="Barry K."/>
            <person name="Miller A.N."/>
            <person name="Grigoriev I.V."/>
            <person name="Debuchy R."/>
            <person name="Gladieux P."/>
            <person name="Thoren M.H."/>
            <person name="Johannesson H."/>
        </authorList>
    </citation>
    <scope>NUCLEOTIDE SEQUENCE</scope>
    <source>
        <strain evidence="4">CBS 118394</strain>
    </source>
</reference>
<dbReference type="AlphaFoldDB" id="A0AAE0MAJ9"/>
<dbReference type="PANTHER" id="PTHR11474:SF116">
    <property type="entry name" value="TYROSINASE"/>
    <property type="match status" value="1"/>
</dbReference>
<comment type="caution">
    <text evidence="4">The sequence shown here is derived from an EMBL/GenBank/DDBJ whole genome shotgun (WGS) entry which is preliminary data.</text>
</comment>
<dbReference type="Proteomes" id="UP001283341">
    <property type="component" value="Unassembled WGS sequence"/>
</dbReference>
<feature type="signal peptide" evidence="2">
    <location>
        <begin position="1"/>
        <end position="20"/>
    </location>
</feature>
<name>A0AAE0MAJ9_9PEZI</name>
<dbReference type="PROSITE" id="PS00498">
    <property type="entry name" value="TYROSINASE_2"/>
    <property type="match status" value="1"/>
</dbReference>
<dbReference type="Gene3D" id="1.10.1280.10">
    <property type="entry name" value="Di-copper center containing domain from catechol oxidase"/>
    <property type="match status" value="1"/>
</dbReference>
<evidence type="ECO:0000256" key="2">
    <source>
        <dbReference type="SAM" id="SignalP"/>
    </source>
</evidence>
<evidence type="ECO:0000313" key="4">
    <source>
        <dbReference type="EMBL" id="KAK3325055.1"/>
    </source>
</evidence>
<evidence type="ECO:0000259" key="3">
    <source>
        <dbReference type="PROSITE" id="PS00498"/>
    </source>
</evidence>
<dbReference type="PRINTS" id="PR00092">
    <property type="entry name" value="TYROSINASE"/>
</dbReference>
<dbReference type="InterPro" id="IPR002227">
    <property type="entry name" value="Tyrosinase_Cu-bd"/>
</dbReference>
<dbReference type="InterPro" id="IPR008922">
    <property type="entry name" value="Di-copper_centre_dom_sf"/>
</dbReference>
<evidence type="ECO:0000256" key="1">
    <source>
        <dbReference type="ARBA" id="ARBA00022723"/>
    </source>
</evidence>
<reference evidence="4" key="1">
    <citation type="journal article" date="2023" name="Mol. Phylogenet. Evol.">
        <title>Genome-scale phylogeny and comparative genomics of the fungal order Sordariales.</title>
        <authorList>
            <person name="Hensen N."/>
            <person name="Bonometti L."/>
            <person name="Westerberg I."/>
            <person name="Brannstrom I.O."/>
            <person name="Guillou S."/>
            <person name="Cros-Aarteil S."/>
            <person name="Calhoun S."/>
            <person name="Haridas S."/>
            <person name="Kuo A."/>
            <person name="Mondo S."/>
            <person name="Pangilinan J."/>
            <person name="Riley R."/>
            <person name="LaButti K."/>
            <person name="Andreopoulos B."/>
            <person name="Lipzen A."/>
            <person name="Chen C."/>
            <person name="Yan M."/>
            <person name="Daum C."/>
            <person name="Ng V."/>
            <person name="Clum A."/>
            <person name="Steindorff A."/>
            <person name="Ohm R.A."/>
            <person name="Martin F."/>
            <person name="Silar P."/>
            <person name="Natvig D.O."/>
            <person name="Lalanne C."/>
            <person name="Gautier V."/>
            <person name="Ament-Velasquez S.L."/>
            <person name="Kruys A."/>
            <person name="Hutchinson M.I."/>
            <person name="Powell A.J."/>
            <person name="Barry K."/>
            <person name="Miller A.N."/>
            <person name="Grigoriev I.V."/>
            <person name="Debuchy R."/>
            <person name="Gladieux P."/>
            <person name="Hiltunen Thoren M."/>
            <person name="Johannesson H."/>
        </authorList>
    </citation>
    <scope>NUCLEOTIDE SEQUENCE</scope>
    <source>
        <strain evidence="4">CBS 118394</strain>
    </source>
</reference>
<dbReference type="GO" id="GO:0046872">
    <property type="term" value="F:metal ion binding"/>
    <property type="evidence" value="ECO:0007669"/>
    <property type="project" value="UniProtKB-KW"/>
</dbReference>
<keyword evidence="1" id="KW-0479">Metal-binding</keyword>
<proteinExistence type="predicted"/>
<feature type="domain" description="Tyrosinase copper-binding" evidence="3">
    <location>
        <begin position="325"/>
        <end position="336"/>
    </location>
</feature>
<evidence type="ECO:0000313" key="5">
    <source>
        <dbReference type="Proteomes" id="UP001283341"/>
    </source>
</evidence>
<dbReference type="PANTHER" id="PTHR11474">
    <property type="entry name" value="TYROSINASE FAMILY MEMBER"/>
    <property type="match status" value="1"/>
</dbReference>
<keyword evidence="2" id="KW-0732">Signal</keyword>